<accession>A0A6A5X3X3</accession>
<dbReference type="AlphaFoldDB" id="A0A6A5X3X3"/>
<evidence type="ECO:0000313" key="5">
    <source>
        <dbReference type="Proteomes" id="UP000799779"/>
    </source>
</evidence>
<feature type="domain" description="DUF7779" evidence="3">
    <location>
        <begin position="233"/>
        <end position="321"/>
    </location>
</feature>
<feature type="repeat" description="TPR" evidence="1">
    <location>
        <begin position="473"/>
        <end position="506"/>
    </location>
</feature>
<proteinExistence type="predicted"/>
<sequence>MTLVHAIGFHVLAHMYKIASLEIFDRVNRLQGAKAKRPINAGAIERFPDAVKYFSKFAVELGLTDPEDANDQVISVNLVKGWLANVVKGLYPVNEISIQEADWLLIFDNVDNPEDLEEFWPLEKGSILITSWDPFAKANPYMVMSEIDLDPFSEEDAARFLMRLTTIGYKEIEHLPKGGLALGLTQMADLINRHDYTFREFLQRYDEKSIGRFHKFKENWQPNSYEHNIASVWALDRVRKGSLRLLEVISLLDPGGIKESMLTVAATEVDLDEFSKTKNQYEEARLELVRRSLVTRKKEALESSIHPLTQDAVRTQMNASRCRTTFTAAVVLLRSVWPFATMAQRHQISRWAQCESLLRNVIRLQDLYSSFILPQKMSISNPKFARLLVAAAWYLTNTAVAQVSAYSDVAQGVCESQNEDARLILSDIYYTGGAEAAETNDKRTAMQNNTAFLHLRLNISETSTFGTKDATLAQAYNQAANANLDQKRFKRALEYYDKALEVFQSLPDYCETMTSICVANLGTAYWLLGRLGDAHRLVIRNLRAREAKFGVDDTESFRTGRLLHVLGNVTASQGQLSESFRYHTRALAQYRATVGNKHHRTADLCFKVAQHELRFGHFSQARAYLDQALHIYTS</sequence>
<keyword evidence="1" id="KW-0802">TPR repeat</keyword>
<name>A0A6A5X3X3_9PLEO</name>
<dbReference type="InterPro" id="IPR019734">
    <property type="entry name" value="TPR_rpt"/>
</dbReference>
<gene>
    <name evidence="4" type="ORF">P154DRAFT_569485</name>
</gene>
<feature type="coiled-coil region" evidence="2">
    <location>
        <begin position="264"/>
        <end position="291"/>
    </location>
</feature>
<protein>
    <recommendedName>
        <fullName evidence="3">DUF7779 domain-containing protein</fullName>
    </recommendedName>
</protein>
<dbReference type="PANTHER" id="PTHR35205:SF1">
    <property type="entry name" value="ZU5 DOMAIN-CONTAINING PROTEIN"/>
    <property type="match status" value="1"/>
</dbReference>
<dbReference type="Pfam" id="PF13424">
    <property type="entry name" value="TPR_12"/>
    <property type="match status" value="2"/>
</dbReference>
<dbReference type="PROSITE" id="PS50005">
    <property type="entry name" value="TPR"/>
    <property type="match status" value="1"/>
</dbReference>
<evidence type="ECO:0000259" key="3">
    <source>
        <dbReference type="Pfam" id="PF25000"/>
    </source>
</evidence>
<dbReference type="OrthoDB" id="6161812at2759"/>
<keyword evidence="5" id="KW-1185">Reference proteome</keyword>
<dbReference type="InterPro" id="IPR011990">
    <property type="entry name" value="TPR-like_helical_dom_sf"/>
</dbReference>
<dbReference type="Pfam" id="PF25000">
    <property type="entry name" value="DUF7779"/>
    <property type="match status" value="1"/>
</dbReference>
<organism evidence="4 5">
    <name type="scientific">Amniculicola lignicola CBS 123094</name>
    <dbReference type="NCBI Taxonomy" id="1392246"/>
    <lineage>
        <taxon>Eukaryota</taxon>
        <taxon>Fungi</taxon>
        <taxon>Dikarya</taxon>
        <taxon>Ascomycota</taxon>
        <taxon>Pezizomycotina</taxon>
        <taxon>Dothideomycetes</taxon>
        <taxon>Pleosporomycetidae</taxon>
        <taxon>Pleosporales</taxon>
        <taxon>Amniculicolaceae</taxon>
        <taxon>Amniculicola</taxon>
    </lineage>
</organism>
<evidence type="ECO:0000256" key="2">
    <source>
        <dbReference type="SAM" id="Coils"/>
    </source>
</evidence>
<evidence type="ECO:0000313" key="4">
    <source>
        <dbReference type="EMBL" id="KAF2007619.1"/>
    </source>
</evidence>
<dbReference type="InterPro" id="IPR056681">
    <property type="entry name" value="DUF7779"/>
</dbReference>
<dbReference type="Proteomes" id="UP000799779">
    <property type="component" value="Unassembled WGS sequence"/>
</dbReference>
<reference evidence="4" key="1">
    <citation type="journal article" date="2020" name="Stud. Mycol.">
        <title>101 Dothideomycetes genomes: a test case for predicting lifestyles and emergence of pathogens.</title>
        <authorList>
            <person name="Haridas S."/>
            <person name="Albert R."/>
            <person name="Binder M."/>
            <person name="Bloem J."/>
            <person name="Labutti K."/>
            <person name="Salamov A."/>
            <person name="Andreopoulos B."/>
            <person name="Baker S."/>
            <person name="Barry K."/>
            <person name="Bills G."/>
            <person name="Bluhm B."/>
            <person name="Cannon C."/>
            <person name="Castanera R."/>
            <person name="Culley D."/>
            <person name="Daum C."/>
            <person name="Ezra D."/>
            <person name="Gonzalez J."/>
            <person name="Henrissat B."/>
            <person name="Kuo A."/>
            <person name="Liang C."/>
            <person name="Lipzen A."/>
            <person name="Lutzoni F."/>
            <person name="Magnuson J."/>
            <person name="Mondo S."/>
            <person name="Nolan M."/>
            <person name="Ohm R."/>
            <person name="Pangilinan J."/>
            <person name="Park H.-J."/>
            <person name="Ramirez L."/>
            <person name="Alfaro M."/>
            <person name="Sun H."/>
            <person name="Tritt A."/>
            <person name="Yoshinaga Y."/>
            <person name="Zwiers L.-H."/>
            <person name="Turgeon B."/>
            <person name="Goodwin S."/>
            <person name="Spatafora J."/>
            <person name="Crous P."/>
            <person name="Grigoriev I."/>
        </authorList>
    </citation>
    <scope>NUCLEOTIDE SEQUENCE</scope>
    <source>
        <strain evidence="4">CBS 123094</strain>
    </source>
</reference>
<dbReference type="SMART" id="SM00028">
    <property type="entry name" value="TPR"/>
    <property type="match status" value="2"/>
</dbReference>
<keyword evidence="2" id="KW-0175">Coiled coil</keyword>
<evidence type="ECO:0000256" key="1">
    <source>
        <dbReference type="PROSITE-ProRule" id="PRU00339"/>
    </source>
</evidence>
<dbReference type="SUPFAM" id="SSF48452">
    <property type="entry name" value="TPR-like"/>
    <property type="match status" value="1"/>
</dbReference>
<dbReference type="Gene3D" id="1.25.40.10">
    <property type="entry name" value="Tetratricopeptide repeat domain"/>
    <property type="match status" value="1"/>
</dbReference>
<dbReference type="EMBL" id="ML977557">
    <property type="protein sequence ID" value="KAF2007619.1"/>
    <property type="molecule type" value="Genomic_DNA"/>
</dbReference>
<dbReference type="PANTHER" id="PTHR35205">
    <property type="entry name" value="NB-ARC AND TPR DOMAIN PROTEIN"/>
    <property type="match status" value="1"/>
</dbReference>